<dbReference type="InterPro" id="IPR007229">
    <property type="entry name" value="Nic_PRibTrfase-Fam"/>
</dbReference>
<dbReference type="GO" id="GO:0005829">
    <property type="term" value="C:cytosol"/>
    <property type="evidence" value="ECO:0007669"/>
    <property type="project" value="TreeGrafter"/>
</dbReference>
<evidence type="ECO:0000259" key="12">
    <source>
        <dbReference type="Pfam" id="PF17956"/>
    </source>
</evidence>
<keyword evidence="13" id="KW-0328">Glycosyltransferase</keyword>
<dbReference type="InterPro" id="IPR041525">
    <property type="entry name" value="N/Namide_PRibTrfase"/>
</dbReference>
<dbReference type="Gene3D" id="3.20.20.70">
    <property type="entry name" value="Aldolase class I"/>
    <property type="match status" value="1"/>
</dbReference>
<dbReference type="Pfam" id="PF17956">
    <property type="entry name" value="NAPRTase_C"/>
    <property type="match status" value="1"/>
</dbReference>
<dbReference type="NCBIfam" id="NF009131">
    <property type="entry name" value="PRK12484.1"/>
    <property type="match status" value="1"/>
</dbReference>
<evidence type="ECO:0000256" key="1">
    <source>
        <dbReference type="ARBA" id="ARBA00004952"/>
    </source>
</evidence>
<comment type="pathway">
    <text evidence="1 9">Cofactor biosynthesis; NAD(+) biosynthesis; nicotinate D-ribonucleotide from nicotinate: step 1/1.</text>
</comment>
<keyword evidence="5 9" id="KW-0436">Ligase</keyword>
<dbReference type="InterPro" id="IPR036068">
    <property type="entry name" value="Nicotinate_pribotase-like_C"/>
</dbReference>
<dbReference type="SUPFAM" id="SSF51690">
    <property type="entry name" value="Nicotinate/Quinolinate PRTase C-terminal domain-like"/>
    <property type="match status" value="1"/>
</dbReference>
<keyword evidence="7 9" id="KW-0808">Transferase</keyword>
<dbReference type="NCBIfam" id="TIGR01513">
    <property type="entry name" value="NAPRTase_put"/>
    <property type="match status" value="1"/>
</dbReference>
<evidence type="ECO:0000256" key="9">
    <source>
        <dbReference type="RuleBase" id="RU365100"/>
    </source>
</evidence>
<feature type="domain" description="Nicotinate phosphoribosyltransferase N-terminal" evidence="11">
    <location>
        <begin position="9"/>
        <end position="132"/>
    </location>
</feature>
<dbReference type="Proteomes" id="UP000229641">
    <property type="component" value="Unassembled WGS sequence"/>
</dbReference>
<dbReference type="GO" id="GO:0047280">
    <property type="term" value="F:nicotinamide phosphoribosyltransferase activity"/>
    <property type="evidence" value="ECO:0007669"/>
    <property type="project" value="UniProtKB-ARBA"/>
</dbReference>
<evidence type="ECO:0000259" key="10">
    <source>
        <dbReference type="Pfam" id="PF04095"/>
    </source>
</evidence>
<evidence type="ECO:0000259" key="11">
    <source>
        <dbReference type="Pfam" id="PF17767"/>
    </source>
</evidence>
<dbReference type="AlphaFoldDB" id="A0A2H0LYX8"/>
<evidence type="ECO:0000256" key="5">
    <source>
        <dbReference type="ARBA" id="ARBA00022598"/>
    </source>
</evidence>
<dbReference type="PANTHER" id="PTHR11098:SF1">
    <property type="entry name" value="NICOTINATE PHOSPHORIBOSYLTRANSFERASE"/>
    <property type="match status" value="1"/>
</dbReference>
<evidence type="ECO:0000313" key="13">
    <source>
        <dbReference type="EMBL" id="PIQ89582.1"/>
    </source>
</evidence>
<keyword evidence="4" id="KW-0597">Phosphoprotein</keyword>
<feature type="domain" description="Nicotinate/nicotinamide phosphoribosyltransferase" evidence="10">
    <location>
        <begin position="154"/>
        <end position="359"/>
    </location>
</feature>
<dbReference type="NCBIfam" id="NF006696">
    <property type="entry name" value="PRK09243.1-3"/>
    <property type="match status" value="1"/>
</dbReference>
<dbReference type="InterPro" id="IPR040727">
    <property type="entry name" value="NAPRTase_N"/>
</dbReference>
<proteinExistence type="inferred from homology"/>
<evidence type="ECO:0000256" key="3">
    <source>
        <dbReference type="ARBA" id="ARBA00013236"/>
    </source>
</evidence>
<dbReference type="InterPro" id="IPR006405">
    <property type="entry name" value="Nic_PRibTrfase_pncB"/>
</dbReference>
<dbReference type="GO" id="GO:0034355">
    <property type="term" value="P:NAD+ biosynthetic process via the salvage pathway"/>
    <property type="evidence" value="ECO:0007669"/>
    <property type="project" value="TreeGrafter"/>
</dbReference>
<dbReference type="UniPathway" id="UPA00253">
    <property type="reaction ID" value="UER00457"/>
</dbReference>
<dbReference type="EC" id="6.3.4.21" evidence="3 9"/>
<dbReference type="EMBL" id="PCWA01000032">
    <property type="protein sequence ID" value="PIQ89582.1"/>
    <property type="molecule type" value="Genomic_DNA"/>
</dbReference>
<comment type="function">
    <text evidence="9">Catalyzes the first step in the biosynthesis of NAD from nicotinic acid, the ATP-dependent synthesis of beta-nicotinate D-ribonucleotide from nicotinate and 5-phospho-D-ribose 1-phosphate.</text>
</comment>
<comment type="caution">
    <text evidence="13">The sequence shown here is derived from an EMBL/GenBank/DDBJ whole genome shotgun (WGS) entry which is preliminary data.</text>
</comment>
<evidence type="ECO:0000256" key="8">
    <source>
        <dbReference type="ARBA" id="ARBA00048668"/>
    </source>
</evidence>
<dbReference type="SUPFAM" id="SSF54675">
    <property type="entry name" value="Nicotinate/Quinolinate PRTase N-terminal domain-like"/>
    <property type="match status" value="1"/>
</dbReference>
<dbReference type="Pfam" id="PF17767">
    <property type="entry name" value="NAPRTase_N"/>
    <property type="match status" value="1"/>
</dbReference>
<dbReference type="InterPro" id="IPR041619">
    <property type="entry name" value="NAPRTase_C"/>
</dbReference>
<dbReference type="Gene3D" id="3.20.140.10">
    <property type="entry name" value="nicotinate phosphoribosyltransferase"/>
    <property type="match status" value="2"/>
</dbReference>
<evidence type="ECO:0000256" key="7">
    <source>
        <dbReference type="ARBA" id="ARBA00022679"/>
    </source>
</evidence>
<evidence type="ECO:0000256" key="6">
    <source>
        <dbReference type="ARBA" id="ARBA00022642"/>
    </source>
</evidence>
<dbReference type="PANTHER" id="PTHR11098">
    <property type="entry name" value="NICOTINATE PHOSPHORIBOSYLTRANSFERASE"/>
    <property type="match status" value="1"/>
</dbReference>
<comment type="similarity">
    <text evidence="2 9">Belongs to the NAPRTase family.</text>
</comment>
<dbReference type="NCBIfam" id="NF006695">
    <property type="entry name" value="PRK09243.1-2"/>
    <property type="match status" value="1"/>
</dbReference>
<organism evidence="13 14">
    <name type="scientific">Candidatus Ghiorseimicrobium undicola</name>
    <dbReference type="NCBI Taxonomy" id="1974746"/>
    <lineage>
        <taxon>Bacteria</taxon>
        <taxon>Pseudomonadati</taxon>
        <taxon>Candidatus Omnitrophota</taxon>
        <taxon>Candidatus Ghiorseimicrobium</taxon>
    </lineage>
</organism>
<dbReference type="GO" id="GO:0004516">
    <property type="term" value="F:nicotinate phosphoribosyltransferase activity"/>
    <property type="evidence" value="ECO:0007669"/>
    <property type="project" value="UniProtKB-UniRule"/>
</dbReference>
<dbReference type="InterPro" id="IPR013785">
    <property type="entry name" value="Aldolase_TIM"/>
</dbReference>
<dbReference type="PIRSF" id="PIRSF000484">
    <property type="entry name" value="NAPRT"/>
    <property type="match status" value="1"/>
</dbReference>
<evidence type="ECO:0000256" key="2">
    <source>
        <dbReference type="ARBA" id="ARBA00010897"/>
    </source>
</evidence>
<evidence type="ECO:0000256" key="4">
    <source>
        <dbReference type="ARBA" id="ARBA00022553"/>
    </source>
</evidence>
<sequence length="456" mass="50629">MPFEKENILLTDLYELTMCASYFDNNLDCRATFDLFIRNLPRKRSYFIAAGLDEALTYLKNFRFRAGDIEFLKSKGLFKKPFLSYLSRFKFTGDVYAMPEGTVFFPNEPVLRVSAPIIEAQLAETFLLNAVNLATTLATKASRVVTAAGYRPVVDFSLRRTQGMHAGLAAARSSYIAGCAGTSNVLAGRKYGIPIYGTMAHSFVMSFESEEKSFEAYLKTFPLNSVLLVDTYDTLKGVARAAEIAKKLEKKGNRLSAIRLDSGDLRALSKKARAILDRNKLKYVKIFASGNLDEYKIAALLKNGARIDAFGVGTAMGVSKDAPYCDVIYKLSELNQGRKTFPVMKLSKAKVTYPGIKQVFRIKDGKGNYLKDVLGLADEKIKGQPLLIKVMEKGRVLHGVGLEKIRHSAARNLEMLPAKYKRLSDAPVYPVQISPGLQKLAAKLSKRIRRQNGCSA</sequence>
<dbReference type="Pfam" id="PF04095">
    <property type="entry name" value="NAPRTase"/>
    <property type="match status" value="1"/>
</dbReference>
<comment type="PTM">
    <text evidence="9">Transiently phosphorylated on a His residue during the reaction cycle. Phosphorylation strongly increases the affinity for substrates and increases the rate of nicotinate D-ribonucleotide production. Dephosphorylation regenerates the low-affinity form of the enzyme, leading to product release.</text>
</comment>
<dbReference type="FunFam" id="3.20.20.70:FF:000076">
    <property type="entry name" value="Nicotinate phosphoribosyltransferase"/>
    <property type="match status" value="1"/>
</dbReference>
<dbReference type="CDD" id="cd01570">
    <property type="entry name" value="NAPRTase_A"/>
    <property type="match status" value="1"/>
</dbReference>
<gene>
    <name evidence="13" type="ORF">COV72_02265</name>
</gene>
<evidence type="ECO:0000313" key="14">
    <source>
        <dbReference type="Proteomes" id="UP000229641"/>
    </source>
</evidence>
<comment type="catalytic activity">
    <reaction evidence="8 9">
        <text>5-phospho-alpha-D-ribose 1-diphosphate + nicotinate + ATP + H2O = nicotinate beta-D-ribonucleotide + ADP + phosphate + diphosphate</text>
        <dbReference type="Rhea" id="RHEA:36163"/>
        <dbReference type="ChEBI" id="CHEBI:15377"/>
        <dbReference type="ChEBI" id="CHEBI:30616"/>
        <dbReference type="ChEBI" id="CHEBI:32544"/>
        <dbReference type="ChEBI" id="CHEBI:33019"/>
        <dbReference type="ChEBI" id="CHEBI:43474"/>
        <dbReference type="ChEBI" id="CHEBI:57502"/>
        <dbReference type="ChEBI" id="CHEBI:58017"/>
        <dbReference type="ChEBI" id="CHEBI:456216"/>
        <dbReference type="EC" id="6.3.4.21"/>
    </reaction>
</comment>
<keyword evidence="6 9" id="KW-0662">Pyridine nucleotide biosynthesis</keyword>
<protein>
    <recommendedName>
        <fullName evidence="3 9">Nicotinate phosphoribosyltransferase</fullName>
        <ecNumber evidence="3 9">6.3.4.21</ecNumber>
    </recommendedName>
</protein>
<accession>A0A2H0LYX8</accession>
<reference evidence="13 14" key="1">
    <citation type="submission" date="2017-09" db="EMBL/GenBank/DDBJ databases">
        <title>Depth-based differentiation of microbial function through sediment-hosted aquifers and enrichment of novel symbionts in the deep terrestrial subsurface.</title>
        <authorList>
            <person name="Probst A.J."/>
            <person name="Ladd B."/>
            <person name="Jarett J.K."/>
            <person name="Geller-Mcgrath D.E."/>
            <person name="Sieber C.M."/>
            <person name="Emerson J.B."/>
            <person name="Anantharaman K."/>
            <person name="Thomas B.C."/>
            <person name="Malmstrom R."/>
            <person name="Stieglmeier M."/>
            <person name="Klingl A."/>
            <person name="Woyke T."/>
            <person name="Ryan C.M."/>
            <person name="Banfield J.F."/>
        </authorList>
    </citation>
    <scope>NUCLEOTIDE SEQUENCE [LARGE SCALE GENOMIC DNA]</scope>
    <source>
        <strain evidence="13">CG11_big_fil_rev_8_21_14_0_20_42_13</strain>
    </source>
</reference>
<name>A0A2H0LYX8_9BACT</name>
<feature type="domain" description="Nicotinate phosphoribosyltransferase C-terminal" evidence="12">
    <location>
        <begin position="384"/>
        <end position="440"/>
    </location>
</feature>